<dbReference type="InParanoid" id="A0A1X7UNZ1"/>
<sequence>MDLLFDILLMLNTSHTNLTQDFVMMGLLSPSHRGDLEILGYCLLLWSCGRLLWEDHIDDKPKVASLKKRYKDAPNDLIENCFKEEAHPKYLQRYMELIYKLSYDGPLNTRN</sequence>
<dbReference type="Gene3D" id="1.10.510.10">
    <property type="entry name" value="Transferase(Phosphotransferase) domain 1"/>
    <property type="match status" value="1"/>
</dbReference>
<dbReference type="EnsemblMetazoa" id="Aqu2.1.29483_001">
    <property type="protein sequence ID" value="Aqu2.1.29483_001"/>
    <property type="gene ID" value="Aqu2.1.29483"/>
</dbReference>
<reference evidence="1" key="1">
    <citation type="submission" date="2017-05" db="UniProtKB">
        <authorList>
            <consortium name="EnsemblMetazoa"/>
        </authorList>
    </citation>
    <scope>IDENTIFICATION</scope>
</reference>
<dbReference type="STRING" id="400682.A0A1X7UNZ1"/>
<dbReference type="AlphaFoldDB" id="A0A1X7UNZ1"/>
<proteinExistence type="predicted"/>
<accession>A0A1X7UNZ1</accession>
<protein>
    <submittedName>
        <fullName evidence="1">Uncharacterized protein</fullName>
    </submittedName>
</protein>
<organism evidence="1">
    <name type="scientific">Amphimedon queenslandica</name>
    <name type="common">Sponge</name>
    <dbReference type="NCBI Taxonomy" id="400682"/>
    <lineage>
        <taxon>Eukaryota</taxon>
        <taxon>Metazoa</taxon>
        <taxon>Porifera</taxon>
        <taxon>Demospongiae</taxon>
        <taxon>Heteroscleromorpha</taxon>
        <taxon>Haplosclerida</taxon>
        <taxon>Niphatidae</taxon>
        <taxon>Amphimedon</taxon>
    </lineage>
</organism>
<name>A0A1X7UNZ1_AMPQE</name>
<dbReference type="eggNOG" id="KOG1164">
    <property type="taxonomic scope" value="Eukaryota"/>
</dbReference>
<dbReference type="OrthoDB" id="2687620at2759"/>
<evidence type="ECO:0000313" key="1">
    <source>
        <dbReference type="EnsemblMetazoa" id="Aqu2.1.29483_001"/>
    </source>
</evidence>